<dbReference type="Pfam" id="PF12555">
    <property type="entry name" value="SteA-like_C"/>
    <property type="match status" value="1"/>
</dbReference>
<evidence type="ECO:0000256" key="4">
    <source>
        <dbReference type="ARBA" id="ARBA00022840"/>
    </source>
</evidence>
<evidence type="ECO:0000259" key="6">
    <source>
        <dbReference type="Pfam" id="PF12555"/>
    </source>
</evidence>
<sequence>MYIKGKIKKDKKTKNLTKRLKPGDIAMICHKDLDEIAATSLVEKKIRCVINTEKTISGRYPNRGPTILSEAGIPIFESIDTKVFDLIKEGKIVEIKDNKLICDDKVIGDCQLLDDKAIENQLSIGYENLEKELDLFIENTLDYAKKEKGLVTGKVPIPDIKTKMNGRHALIVVRGKDYKRDLQAIQAYINEVHPVLIGVDGGGDALLEFGYTPDIVIGDMDSISDRCLKMSKEIIVHAYTNGKAPGLERVEELGLEAIIFPSPGTSEDIALLLAYANNADLIVAVGTHNNMIDFLEKGRSGMASTFLVRMKVGSKLVDAKGVNKLYKSHFKLKYVIGLGLAALIPILVITMMFPPMQELMQLIKIRLKIMFGI</sequence>
<evidence type="ECO:0000256" key="3">
    <source>
        <dbReference type="ARBA" id="ARBA00022777"/>
    </source>
</evidence>
<gene>
    <name evidence="7" type="ORF">FYJ27_03960</name>
</gene>
<dbReference type="OrthoDB" id="9804377at2"/>
<dbReference type="GO" id="GO:0016301">
    <property type="term" value="F:kinase activity"/>
    <property type="evidence" value="ECO:0007669"/>
    <property type="project" value="UniProtKB-KW"/>
</dbReference>
<keyword evidence="4" id="KW-0067">ATP-binding</keyword>
<name>A0A844FFZ2_9FIRM</name>
<dbReference type="RefSeq" id="WP_154483498.1">
    <property type="nucleotide sequence ID" value="NZ_VULR01000004.1"/>
</dbReference>
<evidence type="ECO:0000256" key="1">
    <source>
        <dbReference type="ARBA" id="ARBA00022679"/>
    </source>
</evidence>
<evidence type="ECO:0000313" key="7">
    <source>
        <dbReference type="EMBL" id="MSS42888.1"/>
    </source>
</evidence>
<keyword evidence="5" id="KW-1133">Transmembrane helix</keyword>
<dbReference type="GO" id="GO:0009229">
    <property type="term" value="P:thiamine diphosphate biosynthetic process"/>
    <property type="evidence" value="ECO:0007669"/>
    <property type="project" value="InterPro"/>
</dbReference>
<dbReference type="InterPro" id="IPR036759">
    <property type="entry name" value="TPK_catalytic_sf"/>
</dbReference>
<dbReference type="GO" id="GO:0004788">
    <property type="term" value="F:thiamine diphosphokinase activity"/>
    <property type="evidence" value="ECO:0007669"/>
    <property type="project" value="InterPro"/>
</dbReference>
<accession>A0A844FFZ2</accession>
<keyword evidence="3" id="KW-0418">Kinase</keyword>
<keyword evidence="5" id="KW-0812">Transmembrane</keyword>
<dbReference type="InterPro" id="IPR022215">
    <property type="entry name" value="SteA-like_C"/>
</dbReference>
<proteinExistence type="predicted"/>
<dbReference type="EMBL" id="VULR01000004">
    <property type="protein sequence ID" value="MSS42888.1"/>
    <property type="molecule type" value="Genomic_DNA"/>
</dbReference>
<feature type="transmembrane region" description="Helical" evidence="5">
    <location>
        <begin position="334"/>
        <end position="353"/>
    </location>
</feature>
<dbReference type="GO" id="GO:0005524">
    <property type="term" value="F:ATP binding"/>
    <property type="evidence" value="ECO:0007669"/>
    <property type="project" value="UniProtKB-KW"/>
</dbReference>
<dbReference type="Proteomes" id="UP000462760">
    <property type="component" value="Unassembled WGS sequence"/>
</dbReference>
<reference evidence="7 8" key="1">
    <citation type="submission" date="2019-08" db="EMBL/GenBank/DDBJ databases">
        <title>In-depth cultivation of the pig gut microbiome towards novel bacterial diversity and tailored functional studies.</title>
        <authorList>
            <person name="Wylensek D."/>
            <person name="Hitch T.C.A."/>
            <person name="Clavel T."/>
        </authorList>
    </citation>
    <scope>NUCLEOTIDE SEQUENCE [LARGE SCALE GENOMIC DNA]</scope>
    <source>
        <strain evidence="7 8">Med78-601-WT-4W-RMD-3</strain>
    </source>
</reference>
<evidence type="ECO:0000256" key="5">
    <source>
        <dbReference type="SAM" id="Phobius"/>
    </source>
</evidence>
<keyword evidence="1" id="KW-0808">Transferase</keyword>
<dbReference type="SUPFAM" id="SSF63999">
    <property type="entry name" value="Thiamin pyrophosphokinase, catalytic domain"/>
    <property type="match status" value="1"/>
</dbReference>
<keyword evidence="2" id="KW-0547">Nucleotide-binding</keyword>
<keyword evidence="5" id="KW-0472">Membrane</keyword>
<feature type="domain" description="SteA-like C-terminal" evidence="6">
    <location>
        <begin position="320"/>
        <end position="370"/>
    </location>
</feature>
<dbReference type="AlphaFoldDB" id="A0A844FFZ2"/>
<dbReference type="Gene3D" id="3.40.50.10240">
    <property type="entry name" value="Thiamin pyrophosphokinase, catalytic domain"/>
    <property type="match status" value="1"/>
</dbReference>
<evidence type="ECO:0000256" key="2">
    <source>
        <dbReference type="ARBA" id="ARBA00022741"/>
    </source>
</evidence>
<comment type="caution">
    <text evidence="7">The sequence shown here is derived from an EMBL/GenBank/DDBJ whole genome shotgun (WGS) entry which is preliminary data.</text>
</comment>
<protein>
    <recommendedName>
        <fullName evidence="6">SteA-like C-terminal domain-containing protein</fullName>
    </recommendedName>
</protein>
<dbReference type="NCBIfam" id="NF040608">
    <property type="entry name" value="division_SteA"/>
    <property type="match status" value="1"/>
</dbReference>
<dbReference type="InterPro" id="IPR047795">
    <property type="entry name" value="Put_SteA-like"/>
</dbReference>
<organism evidence="7 8">
    <name type="scientific">Anaerosalibacter bizertensis</name>
    <dbReference type="NCBI Taxonomy" id="932217"/>
    <lineage>
        <taxon>Bacteria</taxon>
        <taxon>Bacillati</taxon>
        <taxon>Bacillota</taxon>
        <taxon>Tissierellia</taxon>
        <taxon>Tissierellales</taxon>
        <taxon>Sporanaerobacteraceae</taxon>
        <taxon>Anaerosalibacter</taxon>
    </lineage>
</organism>
<evidence type="ECO:0000313" key="8">
    <source>
        <dbReference type="Proteomes" id="UP000462760"/>
    </source>
</evidence>